<keyword evidence="5 7" id="KW-0472">Membrane</keyword>
<evidence type="ECO:0000313" key="9">
    <source>
        <dbReference type="Proteomes" id="UP000241818"/>
    </source>
</evidence>
<dbReference type="PANTHER" id="PTHR21493">
    <property type="entry name" value="CGI-141-RELATED/LIPASE CONTAINING PROTEIN"/>
    <property type="match status" value="1"/>
</dbReference>
<comment type="similarity">
    <text evidence="6">Belongs to the GOT1 family.</text>
</comment>
<keyword evidence="9" id="KW-1185">Reference proteome</keyword>
<gene>
    <name evidence="8" type="ORF">M430DRAFT_36488</name>
</gene>
<feature type="transmembrane region" description="Helical" evidence="7">
    <location>
        <begin position="37"/>
        <end position="55"/>
    </location>
</feature>
<dbReference type="GO" id="GO:0005829">
    <property type="term" value="C:cytosol"/>
    <property type="evidence" value="ECO:0007669"/>
    <property type="project" value="GOC"/>
</dbReference>
<comment type="subcellular location">
    <subcellularLocation>
        <location evidence="1">Golgi apparatus membrane</location>
        <topology evidence="1">Multi-pass membrane protein</topology>
    </subcellularLocation>
</comment>
<dbReference type="GO" id="GO:0000137">
    <property type="term" value="C:Golgi cis cisterna"/>
    <property type="evidence" value="ECO:0007669"/>
    <property type="project" value="TreeGrafter"/>
</dbReference>
<organism evidence="8 9">
    <name type="scientific">Amorphotheca resinae ATCC 22711</name>
    <dbReference type="NCBI Taxonomy" id="857342"/>
    <lineage>
        <taxon>Eukaryota</taxon>
        <taxon>Fungi</taxon>
        <taxon>Dikarya</taxon>
        <taxon>Ascomycota</taxon>
        <taxon>Pezizomycotina</taxon>
        <taxon>Leotiomycetes</taxon>
        <taxon>Helotiales</taxon>
        <taxon>Amorphothecaceae</taxon>
        <taxon>Amorphotheca</taxon>
    </lineage>
</organism>
<keyword evidence="3 7" id="KW-1133">Transmembrane helix</keyword>
<dbReference type="EMBL" id="KZ679015">
    <property type="protein sequence ID" value="PSS12330.1"/>
    <property type="molecule type" value="Genomic_DNA"/>
</dbReference>
<dbReference type="STRING" id="857342.A0A2T3AUH7"/>
<dbReference type="GO" id="GO:0030134">
    <property type="term" value="C:COPII-coated ER to Golgi transport vesicle"/>
    <property type="evidence" value="ECO:0007669"/>
    <property type="project" value="TreeGrafter"/>
</dbReference>
<dbReference type="GeneID" id="36575018"/>
<accession>A0A2T3AUH7</accession>
<dbReference type="GO" id="GO:0006888">
    <property type="term" value="P:endoplasmic reticulum to Golgi vesicle-mediated transport"/>
    <property type="evidence" value="ECO:0007669"/>
    <property type="project" value="InterPro"/>
</dbReference>
<evidence type="ECO:0000256" key="3">
    <source>
        <dbReference type="ARBA" id="ARBA00022989"/>
    </source>
</evidence>
<evidence type="ECO:0000256" key="1">
    <source>
        <dbReference type="ARBA" id="ARBA00004653"/>
    </source>
</evidence>
<dbReference type="GO" id="GO:0042147">
    <property type="term" value="P:retrograde transport, endosome to Golgi"/>
    <property type="evidence" value="ECO:0007669"/>
    <property type="project" value="InterPro"/>
</dbReference>
<evidence type="ECO:0000256" key="4">
    <source>
        <dbReference type="ARBA" id="ARBA00023034"/>
    </source>
</evidence>
<proteinExistence type="inferred from homology"/>
<evidence type="ECO:0000256" key="5">
    <source>
        <dbReference type="ARBA" id="ARBA00023136"/>
    </source>
</evidence>
<name>A0A2T3AUH7_AMORE</name>
<evidence type="ECO:0000256" key="7">
    <source>
        <dbReference type="SAM" id="Phobius"/>
    </source>
</evidence>
<evidence type="ECO:0000256" key="6">
    <source>
        <dbReference type="ARBA" id="ARBA00025799"/>
    </source>
</evidence>
<dbReference type="InterPro" id="IPR007305">
    <property type="entry name" value="Vesicle_transpt_Got1/SFT2"/>
</dbReference>
<dbReference type="Pfam" id="PF04178">
    <property type="entry name" value="Got1"/>
    <property type="match status" value="1"/>
</dbReference>
<feature type="transmembrane region" description="Helical" evidence="7">
    <location>
        <begin position="12"/>
        <end position="31"/>
    </location>
</feature>
<dbReference type="PANTHER" id="PTHR21493:SF9">
    <property type="entry name" value="GOLGI TRANSPORT PROTEIN 1-RELATED"/>
    <property type="match status" value="1"/>
</dbReference>
<protein>
    <submittedName>
        <fullName evidence="8">Uncharacterized protein</fullName>
    </submittedName>
</protein>
<dbReference type="Proteomes" id="UP000241818">
    <property type="component" value="Unassembled WGS sequence"/>
</dbReference>
<keyword evidence="4" id="KW-0333">Golgi apparatus</keyword>
<dbReference type="InterPro" id="IPR045176">
    <property type="entry name" value="Got1"/>
</dbReference>
<dbReference type="RefSeq" id="XP_024718328.1">
    <property type="nucleotide sequence ID" value="XM_024866937.1"/>
</dbReference>
<dbReference type="GO" id="GO:0000139">
    <property type="term" value="C:Golgi membrane"/>
    <property type="evidence" value="ECO:0007669"/>
    <property type="project" value="UniProtKB-SubCell"/>
</dbReference>
<dbReference type="FunCoup" id="A0A2T3AUH7">
    <property type="interactions" value="810"/>
</dbReference>
<dbReference type="GO" id="GO:0005783">
    <property type="term" value="C:endoplasmic reticulum"/>
    <property type="evidence" value="ECO:0007669"/>
    <property type="project" value="TreeGrafter"/>
</dbReference>
<dbReference type="OrthoDB" id="204784at2759"/>
<dbReference type="AlphaFoldDB" id="A0A2T3AUH7"/>
<evidence type="ECO:0000256" key="2">
    <source>
        <dbReference type="ARBA" id="ARBA00022692"/>
    </source>
</evidence>
<feature type="transmembrane region" description="Helical" evidence="7">
    <location>
        <begin position="67"/>
        <end position="87"/>
    </location>
</feature>
<dbReference type="InParanoid" id="A0A2T3AUH7"/>
<reference evidence="8 9" key="1">
    <citation type="journal article" date="2018" name="New Phytol.">
        <title>Comparative genomics and transcriptomics depict ericoid mycorrhizal fungi as versatile saprotrophs and plant mutualists.</title>
        <authorList>
            <person name="Martino E."/>
            <person name="Morin E."/>
            <person name="Grelet G.A."/>
            <person name="Kuo A."/>
            <person name="Kohler A."/>
            <person name="Daghino S."/>
            <person name="Barry K.W."/>
            <person name="Cichocki N."/>
            <person name="Clum A."/>
            <person name="Dockter R.B."/>
            <person name="Hainaut M."/>
            <person name="Kuo R.C."/>
            <person name="LaButti K."/>
            <person name="Lindahl B.D."/>
            <person name="Lindquist E.A."/>
            <person name="Lipzen A."/>
            <person name="Khouja H.R."/>
            <person name="Magnuson J."/>
            <person name="Murat C."/>
            <person name="Ohm R.A."/>
            <person name="Singer S.W."/>
            <person name="Spatafora J.W."/>
            <person name="Wang M."/>
            <person name="Veneault-Fourrey C."/>
            <person name="Henrissat B."/>
            <person name="Grigoriev I.V."/>
            <person name="Martin F.M."/>
            <person name="Perotto S."/>
        </authorList>
    </citation>
    <scope>NUCLEOTIDE SEQUENCE [LARGE SCALE GENOMIC DNA]</scope>
    <source>
        <strain evidence="8 9">ATCC 22711</strain>
    </source>
</reference>
<evidence type="ECO:0000313" key="8">
    <source>
        <dbReference type="EMBL" id="PSS12330.1"/>
    </source>
</evidence>
<sequence length="139" mass="15054">MPTMWMSDSQKLGFIFCSGGGFFLVGGVLMFCDRAMLAMGNILFLIGLTIIIGPQKTLLFFARRQKIKGSAAFFGGVLLILMRWAFLGFMVELYGISILFGDFLGTALNFARNIPGIGPYIGLAVDRSGIATRGAELPV</sequence>
<keyword evidence="2 7" id="KW-0812">Transmembrane</keyword>